<dbReference type="InterPro" id="IPR002155">
    <property type="entry name" value="Thiolase"/>
</dbReference>
<dbReference type="InterPro" id="IPR020616">
    <property type="entry name" value="Thiolase_N"/>
</dbReference>
<dbReference type="InterPro" id="IPR020613">
    <property type="entry name" value="Thiolase_CS"/>
</dbReference>
<dbReference type="SUPFAM" id="SSF53901">
    <property type="entry name" value="Thiolase-like"/>
    <property type="match status" value="2"/>
</dbReference>
<dbReference type="InterPro" id="IPR020610">
    <property type="entry name" value="Thiolase_AS"/>
</dbReference>
<protein>
    <recommendedName>
        <fullName evidence="2">acetyl-CoA C-acetyltransferase</fullName>
        <ecNumber evidence="2">2.3.1.9</ecNumber>
    </recommendedName>
    <alternativeName>
        <fullName evidence="5">Acetoacetyl-CoA thiolase</fullName>
    </alternativeName>
</protein>
<evidence type="ECO:0000256" key="6">
    <source>
        <dbReference type="RuleBase" id="RU003557"/>
    </source>
</evidence>
<dbReference type="PROSITE" id="PS00099">
    <property type="entry name" value="THIOLASE_3"/>
    <property type="match status" value="1"/>
</dbReference>
<feature type="domain" description="Thiolase N-terminal" evidence="7">
    <location>
        <begin position="4"/>
        <end position="265"/>
    </location>
</feature>
<dbReference type="Proteomes" id="UP001500782">
    <property type="component" value="Unassembled WGS sequence"/>
</dbReference>
<comment type="caution">
    <text evidence="9">The sequence shown here is derived from an EMBL/GenBank/DDBJ whole genome shotgun (WGS) entry which is preliminary data.</text>
</comment>
<dbReference type="InterPro" id="IPR016039">
    <property type="entry name" value="Thiolase-like"/>
</dbReference>
<gene>
    <name evidence="9" type="ORF">GCM10008967_21840</name>
</gene>
<evidence type="ECO:0000313" key="9">
    <source>
        <dbReference type="EMBL" id="GAA0330926.1"/>
    </source>
</evidence>
<dbReference type="PROSITE" id="PS00737">
    <property type="entry name" value="THIOLASE_2"/>
    <property type="match status" value="1"/>
</dbReference>
<reference evidence="9 10" key="1">
    <citation type="journal article" date="2019" name="Int. J. Syst. Evol. Microbiol.">
        <title>The Global Catalogue of Microorganisms (GCM) 10K type strain sequencing project: providing services to taxonomists for standard genome sequencing and annotation.</title>
        <authorList>
            <consortium name="The Broad Institute Genomics Platform"/>
            <consortium name="The Broad Institute Genome Sequencing Center for Infectious Disease"/>
            <person name="Wu L."/>
            <person name="Ma J."/>
        </authorList>
    </citation>
    <scope>NUCLEOTIDE SEQUENCE [LARGE SCALE GENOMIC DNA]</scope>
    <source>
        <strain evidence="9 10">JCM 9731</strain>
    </source>
</reference>
<evidence type="ECO:0000256" key="3">
    <source>
        <dbReference type="ARBA" id="ARBA00022679"/>
    </source>
</evidence>
<dbReference type="PIRSF" id="PIRSF000429">
    <property type="entry name" value="Ac-CoA_Ac_transf"/>
    <property type="match status" value="1"/>
</dbReference>
<evidence type="ECO:0000259" key="8">
    <source>
        <dbReference type="Pfam" id="PF02803"/>
    </source>
</evidence>
<dbReference type="NCBIfam" id="TIGR01930">
    <property type="entry name" value="AcCoA-C-Actrans"/>
    <property type="match status" value="1"/>
</dbReference>
<keyword evidence="3 6" id="KW-0808">Transferase</keyword>
<keyword evidence="10" id="KW-1185">Reference proteome</keyword>
<dbReference type="CDD" id="cd00751">
    <property type="entry name" value="thiolase"/>
    <property type="match status" value="1"/>
</dbReference>
<dbReference type="InterPro" id="IPR020617">
    <property type="entry name" value="Thiolase_C"/>
</dbReference>
<dbReference type="Pfam" id="PF00108">
    <property type="entry name" value="Thiolase_N"/>
    <property type="match status" value="1"/>
</dbReference>
<proteinExistence type="inferred from homology"/>
<dbReference type="RefSeq" id="WP_343798987.1">
    <property type="nucleotide sequence ID" value="NZ_BAAADJ010000021.1"/>
</dbReference>
<organism evidence="9 10">
    <name type="scientific">Bacillus carboniphilus</name>
    <dbReference type="NCBI Taxonomy" id="86663"/>
    <lineage>
        <taxon>Bacteria</taxon>
        <taxon>Bacillati</taxon>
        <taxon>Bacillota</taxon>
        <taxon>Bacilli</taxon>
        <taxon>Bacillales</taxon>
        <taxon>Bacillaceae</taxon>
        <taxon>Bacillus</taxon>
    </lineage>
</organism>
<evidence type="ECO:0000256" key="2">
    <source>
        <dbReference type="ARBA" id="ARBA00012705"/>
    </source>
</evidence>
<dbReference type="EC" id="2.3.1.9" evidence="2"/>
<sequence>MKNVVIVDGVRTAIGRMGGALKDVEVDILSEVVMREVLERTGIEGHEVDHVIWGHAKQSSDHPNLARLAALRAEIPVEVPGYTVHRQCASGLQAILNAVQEIMCGNAEIILAGGAESMSTAPYYLRHARYGFGAGNGEILDPNTESQPRAQPIEVYGNLTMGLTAENLADKYKISRTEQDEFALLSQEKAAAAISNGLFKEEIVPVKVKQRRESVIFDQDEHPRKTSLEKLNQLKAVFKDGGSVTAGNASGRNDGASAILVMSEEEALKRGLKPRLRFVSQGAAGVSPDIMGIGPVPSTVKALKQAGLSINDIDLIELNEAFAAQALAVIKELKINIERLNVNGGAIALGHPIGGTGAILMTKLMHEMERRGSRYGLVTLCIGGGQGLSAIVENARL</sequence>
<evidence type="ECO:0000256" key="1">
    <source>
        <dbReference type="ARBA" id="ARBA00010982"/>
    </source>
</evidence>
<evidence type="ECO:0000256" key="5">
    <source>
        <dbReference type="ARBA" id="ARBA00030755"/>
    </source>
</evidence>
<dbReference type="Gene3D" id="3.40.47.10">
    <property type="match status" value="2"/>
</dbReference>
<dbReference type="Pfam" id="PF02803">
    <property type="entry name" value="Thiolase_C"/>
    <property type="match status" value="1"/>
</dbReference>
<dbReference type="EMBL" id="BAAADJ010000021">
    <property type="protein sequence ID" value="GAA0330926.1"/>
    <property type="molecule type" value="Genomic_DNA"/>
</dbReference>
<evidence type="ECO:0000313" key="10">
    <source>
        <dbReference type="Proteomes" id="UP001500782"/>
    </source>
</evidence>
<name>A0ABN0WAJ2_9BACI</name>
<evidence type="ECO:0000256" key="4">
    <source>
        <dbReference type="ARBA" id="ARBA00023315"/>
    </source>
</evidence>
<dbReference type="PANTHER" id="PTHR18919">
    <property type="entry name" value="ACETYL-COA C-ACYLTRANSFERASE"/>
    <property type="match status" value="1"/>
</dbReference>
<feature type="domain" description="Thiolase C-terminal" evidence="8">
    <location>
        <begin position="273"/>
        <end position="393"/>
    </location>
</feature>
<accession>A0ABN0WAJ2</accession>
<keyword evidence="4 6" id="KW-0012">Acyltransferase</keyword>
<comment type="similarity">
    <text evidence="1 6">Belongs to the thiolase-like superfamily. Thiolase family.</text>
</comment>
<evidence type="ECO:0000259" key="7">
    <source>
        <dbReference type="Pfam" id="PF00108"/>
    </source>
</evidence>
<dbReference type="PANTHER" id="PTHR18919:SF107">
    <property type="entry name" value="ACETYL-COA ACETYLTRANSFERASE, CYTOSOLIC"/>
    <property type="match status" value="1"/>
</dbReference>